<dbReference type="EMBL" id="VJMJ01000215">
    <property type="protein sequence ID" value="KAF0726465.1"/>
    <property type="molecule type" value="Genomic_DNA"/>
</dbReference>
<gene>
    <name evidence="2" type="ORF">Ae201684_015279</name>
</gene>
<keyword evidence="1" id="KW-0472">Membrane</keyword>
<comment type="caution">
    <text evidence="2">The sequence shown here is derived from an EMBL/GenBank/DDBJ whole genome shotgun (WGS) entry which is preliminary data.</text>
</comment>
<keyword evidence="3" id="KW-1185">Reference proteome</keyword>
<evidence type="ECO:0000313" key="2">
    <source>
        <dbReference type="EMBL" id="KAF0726465.1"/>
    </source>
</evidence>
<keyword evidence="1" id="KW-1133">Transmembrane helix</keyword>
<evidence type="ECO:0000313" key="3">
    <source>
        <dbReference type="Proteomes" id="UP000481153"/>
    </source>
</evidence>
<proteinExistence type="predicted"/>
<dbReference type="Proteomes" id="UP000481153">
    <property type="component" value="Unassembled WGS sequence"/>
</dbReference>
<dbReference type="AlphaFoldDB" id="A0A6G0WH46"/>
<reference evidence="2 3" key="1">
    <citation type="submission" date="2019-07" db="EMBL/GenBank/DDBJ databases">
        <title>Genomics analysis of Aphanomyces spp. identifies a new class of oomycete effector associated with host adaptation.</title>
        <authorList>
            <person name="Gaulin E."/>
        </authorList>
    </citation>
    <scope>NUCLEOTIDE SEQUENCE [LARGE SCALE GENOMIC DNA]</scope>
    <source>
        <strain evidence="2 3">ATCC 201684</strain>
    </source>
</reference>
<organism evidence="2 3">
    <name type="scientific">Aphanomyces euteiches</name>
    <dbReference type="NCBI Taxonomy" id="100861"/>
    <lineage>
        <taxon>Eukaryota</taxon>
        <taxon>Sar</taxon>
        <taxon>Stramenopiles</taxon>
        <taxon>Oomycota</taxon>
        <taxon>Saprolegniomycetes</taxon>
        <taxon>Saprolegniales</taxon>
        <taxon>Verrucalvaceae</taxon>
        <taxon>Aphanomyces</taxon>
    </lineage>
</organism>
<protein>
    <submittedName>
        <fullName evidence="2">Uncharacterized protein</fullName>
    </submittedName>
</protein>
<feature type="transmembrane region" description="Helical" evidence="1">
    <location>
        <begin position="48"/>
        <end position="70"/>
    </location>
</feature>
<name>A0A6G0WH46_9STRA</name>
<feature type="transmembrane region" description="Helical" evidence="1">
    <location>
        <begin position="21"/>
        <end position="42"/>
    </location>
</feature>
<keyword evidence="1" id="KW-0812">Transmembrane</keyword>
<sequence length="73" mass="8505">MAPRKRSIYRWTWLRRPPQDSQVKLLFIHAIAVHFSTFWRFAQLMCGFGLWIRFPAASISIAMLMAASIYSSA</sequence>
<evidence type="ECO:0000256" key="1">
    <source>
        <dbReference type="SAM" id="Phobius"/>
    </source>
</evidence>
<accession>A0A6G0WH46</accession>